<accession>A0ABW3T394</accession>
<feature type="non-terminal residue" evidence="1">
    <location>
        <position position="99"/>
    </location>
</feature>
<keyword evidence="1" id="KW-0378">Hydrolase</keyword>
<keyword evidence="1" id="KW-0347">Helicase</keyword>
<dbReference type="GO" id="GO:0004386">
    <property type="term" value="F:helicase activity"/>
    <property type="evidence" value="ECO:0007669"/>
    <property type="project" value="UniProtKB-KW"/>
</dbReference>
<keyword evidence="1" id="KW-0547">Nucleotide-binding</keyword>
<name>A0ABW3T394_9CAUL</name>
<dbReference type="EMBL" id="JBHTLQ010000031">
    <property type="protein sequence ID" value="MFD1191654.1"/>
    <property type="molecule type" value="Genomic_DNA"/>
</dbReference>
<protein>
    <submittedName>
        <fullName evidence="1">ATP-dependent DNA helicase</fullName>
    </submittedName>
</protein>
<sequence>MNALASTFDLAPALVVLPGPRAAAADAARAEAIRTPDARDLFERGPVLVAHAAMTARRLGVNVPPRGPGLFDALELYAFTRPARFCAPSAVGLAQALGL</sequence>
<comment type="caution">
    <text evidence="1">The sequence shown here is derived from an EMBL/GenBank/DDBJ whole genome shotgun (WGS) entry which is preliminary data.</text>
</comment>
<evidence type="ECO:0000313" key="2">
    <source>
        <dbReference type="Proteomes" id="UP001597216"/>
    </source>
</evidence>
<gene>
    <name evidence="1" type="ORF">ACFQ27_13780</name>
</gene>
<dbReference type="Proteomes" id="UP001597216">
    <property type="component" value="Unassembled WGS sequence"/>
</dbReference>
<keyword evidence="1" id="KW-0067">ATP-binding</keyword>
<keyword evidence="2" id="KW-1185">Reference proteome</keyword>
<reference evidence="2" key="1">
    <citation type="journal article" date="2019" name="Int. J. Syst. Evol. Microbiol.">
        <title>The Global Catalogue of Microorganisms (GCM) 10K type strain sequencing project: providing services to taxonomists for standard genome sequencing and annotation.</title>
        <authorList>
            <consortium name="The Broad Institute Genomics Platform"/>
            <consortium name="The Broad Institute Genome Sequencing Center for Infectious Disease"/>
            <person name="Wu L."/>
            <person name="Ma J."/>
        </authorList>
    </citation>
    <scope>NUCLEOTIDE SEQUENCE [LARGE SCALE GENOMIC DNA]</scope>
    <source>
        <strain evidence="2">CCUG 55074</strain>
    </source>
</reference>
<proteinExistence type="predicted"/>
<evidence type="ECO:0000313" key="1">
    <source>
        <dbReference type="EMBL" id="MFD1191654.1"/>
    </source>
</evidence>
<organism evidence="1 2">
    <name type="scientific">Phenylobacterium conjunctum</name>
    <dbReference type="NCBI Taxonomy" id="1298959"/>
    <lineage>
        <taxon>Bacteria</taxon>
        <taxon>Pseudomonadati</taxon>
        <taxon>Pseudomonadota</taxon>
        <taxon>Alphaproteobacteria</taxon>
        <taxon>Caulobacterales</taxon>
        <taxon>Caulobacteraceae</taxon>
        <taxon>Phenylobacterium</taxon>
    </lineage>
</organism>